<keyword evidence="3" id="KW-1185">Reference proteome</keyword>
<feature type="transmembrane region" description="Helical" evidence="1">
    <location>
        <begin position="21"/>
        <end position="45"/>
    </location>
</feature>
<keyword evidence="1" id="KW-1133">Transmembrane helix</keyword>
<gene>
    <name evidence="2" type="ORF">PSON_ATCC_30995.1.T0690065</name>
</gene>
<evidence type="ECO:0000256" key="1">
    <source>
        <dbReference type="SAM" id="Phobius"/>
    </source>
</evidence>
<evidence type="ECO:0000313" key="2">
    <source>
        <dbReference type="EMBL" id="CAD8097791.1"/>
    </source>
</evidence>
<reference evidence="2" key="1">
    <citation type="submission" date="2021-01" db="EMBL/GenBank/DDBJ databases">
        <authorList>
            <consortium name="Genoscope - CEA"/>
            <person name="William W."/>
        </authorList>
    </citation>
    <scope>NUCLEOTIDE SEQUENCE</scope>
</reference>
<dbReference type="AlphaFoldDB" id="A0A8S1P493"/>
<sequence length="97" mass="11593">MMDIQVINKQSQILSPKFSHTLLIKIAHLIIQLMIFKALKFILLIQPSIQLKAILIKQMLEKMVYLAFYQLYKLERKFMKNYQNQQALILIQIFNLI</sequence>
<evidence type="ECO:0008006" key="4">
    <source>
        <dbReference type="Google" id="ProtNLM"/>
    </source>
</evidence>
<comment type="caution">
    <text evidence="2">The sequence shown here is derived from an EMBL/GenBank/DDBJ whole genome shotgun (WGS) entry which is preliminary data.</text>
</comment>
<dbReference type="Proteomes" id="UP000692954">
    <property type="component" value="Unassembled WGS sequence"/>
</dbReference>
<organism evidence="2 3">
    <name type="scientific">Paramecium sonneborni</name>
    <dbReference type="NCBI Taxonomy" id="65129"/>
    <lineage>
        <taxon>Eukaryota</taxon>
        <taxon>Sar</taxon>
        <taxon>Alveolata</taxon>
        <taxon>Ciliophora</taxon>
        <taxon>Intramacronucleata</taxon>
        <taxon>Oligohymenophorea</taxon>
        <taxon>Peniculida</taxon>
        <taxon>Parameciidae</taxon>
        <taxon>Paramecium</taxon>
    </lineage>
</organism>
<name>A0A8S1P493_9CILI</name>
<keyword evidence="1" id="KW-0472">Membrane</keyword>
<dbReference type="EMBL" id="CAJJDN010000069">
    <property type="protein sequence ID" value="CAD8097791.1"/>
    <property type="molecule type" value="Genomic_DNA"/>
</dbReference>
<keyword evidence="1" id="KW-0812">Transmembrane</keyword>
<evidence type="ECO:0000313" key="3">
    <source>
        <dbReference type="Proteomes" id="UP000692954"/>
    </source>
</evidence>
<protein>
    <recommendedName>
        <fullName evidence="4">Transmembrane protein</fullName>
    </recommendedName>
</protein>
<proteinExistence type="predicted"/>
<accession>A0A8S1P493</accession>